<dbReference type="SUPFAM" id="SSF53756">
    <property type="entry name" value="UDP-Glycosyltransferase/glycogen phosphorylase"/>
    <property type="match status" value="1"/>
</dbReference>
<feature type="domain" description="Glycosyltransferase subfamily 4-like N-terminal" evidence="2">
    <location>
        <begin position="2"/>
        <end position="152"/>
    </location>
</feature>
<evidence type="ECO:0000259" key="2">
    <source>
        <dbReference type="Pfam" id="PF13477"/>
    </source>
</evidence>
<dbReference type="Gene3D" id="3.40.50.2000">
    <property type="entry name" value="Glycogen Phosphorylase B"/>
    <property type="match status" value="2"/>
</dbReference>
<dbReference type="EMBL" id="JBJDPD010000005">
    <property type="protein sequence ID" value="MFK4000681.1"/>
    <property type="molecule type" value="Genomic_DNA"/>
</dbReference>
<dbReference type="PANTHER" id="PTHR12526">
    <property type="entry name" value="GLYCOSYLTRANSFERASE"/>
    <property type="match status" value="1"/>
</dbReference>
<feature type="domain" description="Glycosyl transferase family 1" evidence="1">
    <location>
        <begin position="191"/>
        <end position="349"/>
    </location>
</feature>
<evidence type="ECO:0000259" key="1">
    <source>
        <dbReference type="Pfam" id="PF00534"/>
    </source>
</evidence>
<keyword evidence="4" id="KW-1185">Reference proteome</keyword>
<evidence type="ECO:0000313" key="4">
    <source>
        <dbReference type="Proteomes" id="UP001620234"/>
    </source>
</evidence>
<dbReference type="Proteomes" id="UP001620234">
    <property type="component" value="Unassembled WGS sequence"/>
</dbReference>
<dbReference type="Pfam" id="PF00534">
    <property type="entry name" value="Glycos_transf_1"/>
    <property type="match status" value="1"/>
</dbReference>
<dbReference type="Pfam" id="PF13477">
    <property type="entry name" value="Glyco_trans_4_2"/>
    <property type="match status" value="1"/>
</dbReference>
<gene>
    <name evidence="3" type="ORF">ACI2I3_04935</name>
</gene>
<dbReference type="RefSeq" id="WP_404671973.1">
    <property type="nucleotide sequence ID" value="NZ_JBJDPD010000005.1"/>
</dbReference>
<name>A0ABW8L711_9GAMM</name>
<sequence>MKILYIVNEPWFFLSHRLPIAVAAQEQGYTVHVATKGGAAVQEILEKGFIHHEISLSRNGSSIPSELTSLLNIWQLINKVEPDVLHLVTIKPVLYGGIASRFTSVKKVVAAVSGLGTLFLATGAKAEIKRKLGVGLYHCALRSNKTTVILQNPDDKQLLVDLKAVKAEQTILIRGSGIDLSAFQAFPESLMGTPVVTFAARLLFDKGLAEYIKAIKLLNEKGVVANYQIVGDLDLGNSTSATAKNIEEWQSIPNLEVLGYHKNMSSVFRDTNLVVLPSYREGLPKVLIEAAACGRAVITTDVPGCRDAIEANKTGLLVPVKNSTELANAIEKLVTDSKLRVEMGIAGRQLAEREFAIEKVVDQHLSIYQQAN</sequence>
<comment type="caution">
    <text evidence="3">The sequence shown here is derived from an EMBL/GenBank/DDBJ whole genome shotgun (WGS) entry which is preliminary data.</text>
</comment>
<dbReference type="InterPro" id="IPR001296">
    <property type="entry name" value="Glyco_trans_1"/>
</dbReference>
<reference evidence="3 4" key="1">
    <citation type="submission" date="2024-11" db="EMBL/GenBank/DDBJ databases">
        <title>The Natural Products Discovery Center: Release of the First 8490 Sequenced Strains for Exploring Actinobacteria Biosynthetic Diversity.</title>
        <authorList>
            <person name="Kalkreuter E."/>
            <person name="Kautsar S.A."/>
            <person name="Yang D."/>
            <person name="Bader C.D."/>
            <person name="Teijaro C.N."/>
            <person name="Fluegel L."/>
            <person name="Davis C.M."/>
            <person name="Simpson J.R."/>
            <person name="Lauterbach L."/>
            <person name="Steele A.D."/>
            <person name="Gui C."/>
            <person name="Meng S."/>
            <person name="Li G."/>
            <person name="Viehrig K."/>
            <person name="Ye F."/>
            <person name="Su P."/>
            <person name="Kiefer A.F."/>
            <person name="Nichols A."/>
            <person name="Cepeda A.J."/>
            <person name="Yan W."/>
            <person name="Fan B."/>
            <person name="Jiang Y."/>
            <person name="Adhikari A."/>
            <person name="Zheng C.-J."/>
            <person name="Schuster L."/>
            <person name="Cowan T.M."/>
            <person name="Smanski M.J."/>
            <person name="Chevrette M.G."/>
            <person name="De Carvalho L.P.S."/>
            <person name="Shen B."/>
        </authorList>
    </citation>
    <scope>NUCLEOTIDE SEQUENCE [LARGE SCALE GENOMIC DNA]</scope>
    <source>
        <strain evidence="3 4">NPDC077433</strain>
    </source>
</reference>
<dbReference type="CDD" id="cd03808">
    <property type="entry name" value="GT4_CapM-like"/>
    <property type="match status" value="1"/>
</dbReference>
<proteinExistence type="predicted"/>
<organism evidence="3 4">
    <name type="scientific">Psychrobacter namhaensis</name>
    <dbReference type="NCBI Taxonomy" id="292734"/>
    <lineage>
        <taxon>Bacteria</taxon>
        <taxon>Pseudomonadati</taxon>
        <taxon>Pseudomonadota</taxon>
        <taxon>Gammaproteobacteria</taxon>
        <taxon>Moraxellales</taxon>
        <taxon>Moraxellaceae</taxon>
        <taxon>Psychrobacter</taxon>
    </lineage>
</organism>
<dbReference type="PANTHER" id="PTHR12526:SF638">
    <property type="entry name" value="SPORE COAT PROTEIN SA"/>
    <property type="match status" value="1"/>
</dbReference>
<evidence type="ECO:0000313" key="3">
    <source>
        <dbReference type="EMBL" id="MFK4000681.1"/>
    </source>
</evidence>
<accession>A0ABW8L711</accession>
<dbReference type="InterPro" id="IPR028098">
    <property type="entry name" value="Glyco_trans_4-like_N"/>
</dbReference>
<protein>
    <submittedName>
        <fullName evidence="3">Glycosyltransferase family 4 protein</fullName>
    </submittedName>
</protein>